<gene>
    <name evidence="2" type="ORF">A2765_03485</name>
</gene>
<keyword evidence="1" id="KW-0812">Transmembrane</keyword>
<name>A0A1F6DGR5_9BACT</name>
<organism evidence="2 3">
    <name type="scientific">Candidatus Kaiserbacteria bacterium RIFCSPHIGHO2_01_FULL_56_24</name>
    <dbReference type="NCBI Taxonomy" id="1798487"/>
    <lineage>
        <taxon>Bacteria</taxon>
        <taxon>Candidatus Kaiseribacteriota</taxon>
    </lineage>
</organism>
<keyword evidence="1" id="KW-1133">Transmembrane helix</keyword>
<comment type="caution">
    <text evidence="2">The sequence shown here is derived from an EMBL/GenBank/DDBJ whole genome shotgun (WGS) entry which is preliminary data.</text>
</comment>
<evidence type="ECO:0000256" key="1">
    <source>
        <dbReference type="SAM" id="Phobius"/>
    </source>
</evidence>
<reference evidence="2 3" key="1">
    <citation type="journal article" date="2016" name="Nat. Commun.">
        <title>Thousands of microbial genomes shed light on interconnected biogeochemical processes in an aquifer system.</title>
        <authorList>
            <person name="Anantharaman K."/>
            <person name="Brown C.T."/>
            <person name="Hug L.A."/>
            <person name="Sharon I."/>
            <person name="Castelle C.J."/>
            <person name="Probst A.J."/>
            <person name="Thomas B.C."/>
            <person name="Singh A."/>
            <person name="Wilkins M.J."/>
            <person name="Karaoz U."/>
            <person name="Brodie E.L."/>
            <person name="Williams K.H."/>
            <person name="Hubbard S.S."/>
            <person name="Banfield J.F."/>
        </authorList>
    </citation>
    <scope>NUCLEOTIDE SEQUENCE [LARGE SCALE GENOMIC DNA]</scope>
</reference>
<evidence type="ECO:0008006" key="4">
    <source>
        <dbReference type="Google" id="ProtNLM"/>
    </source>
</evidence>
<proteinExistence type="predicted"/>
<dbReference type="AlphaFoldDB" id="A0A1F6DGR5"/>
<sequence>MNEKTLSKFTSIVAVLAIIVVFGLVLAQTYVRWSVNQNFTFLGGNELEALTLSAFALLIGLAYIHRSR</sequence>
<keyword evidence="1" id="KW-0472">Membrane</keyword>
<protein>
    <recommendedName>
        <fullName evidence="4">DUF5671 domain-containing protein</fullName>
    </recommendedName>
</protein>
<feature type="transmembrane region" description="Helical" evidence="1">
    <location>
        <begin position="12"/>
        <end position="35"/>
    </location>
</feature>
<evidence type="ECO:0000313" key="2">
    <source>
        <dbReference type="EMBL" id="OGG60613.1"/>
    </source>
</evidence>
<accession>A0A1F6DGR5</accession>
<feature type="transmembrane region" description="Helical" evidence="1">
    <location>
        <begin position="47"/>
        <end position="64"/>
    </location>
</feature>
<evidence type="ECO:0000313" key="3">
    <source>
        <dbReference type="Proteomes" id="UP000176377"/>
    </source>
</evidence>
<dbReference type="EMBL" id="MFLA01000004">
    <property type="protein sequence ID" value="OGG60613.1"/>
    <property type="molecule type" value="Genomic_DNA"/>
</dbReference>
<dbReference type="Proteomes" id="UP000176377">
    <property type="component" value="Unassembled WGS sequence"/>
</dbReference>